<proteinExistence type="predicted"/>
<feature type="chain" id="PRO_5015877901" evidence="1">
    <location>
        <begin position="21"/>
        <end position="227"/>
    </location>
</feature>
<comment type="caution">
    <text evidence="2">The sequence shown here is derived from an EMBL/GenBank/DDBJ whole genome shotgun (WGS) entry which is preliminary data.</text>
</comment>
<dbReference type="EMBL" id="QJPH01000186">
    <property type="protein sequence ID" value="PZN83490.1"/>
    <property type="molecule type" value="Genomic_DNA"/>
</dbReference>
<dbReference type="Proteomes" id="UP000249396">
    <property type="component" value="Unassembled WGS sequence"/>
</dbReference>
<gene>
    <name evidence="2" type="ORF">DM484_04280</name>
</gene>
<keyword evidence="1" id="KW-0732">Signal</keyword>
<dbReference type="AlphaFoldDB" id="A0A2W4T899"/>
<evidence type="ECO:0000313" key="2">
    <source>
        <dbReference type="EMBL" id="PZN83490.1"/>
    </source>
</evidence>
<evidence type="ECO:0000313" key="3">
    <source>
        <dbReference type="Proteomes" id="UP000249396"/>
    </source>
</evidence>
<sequence length="227" mass="24545">MKLKLITLGLMISATLPCVARDLTVGNATELRTFLLTGRHALAIEPIPAQRGCGPGGCSIDLGSVSIVPNKGKLLDLTSNKTIKIRQQTSGTLPKLDWDPFGAYTVKYSGTQWGTCLEFTHAGLGKSGSFQRWISVILIPRQDSKPAPIAYRFIGYWASCDVIMEGRQPSEAILATLEPVAKASDQLQIIWHSCTSLGCTTTKDSRIVSKVPSSENGSLQIQRGKTQ</sequence>
<protein>
    <submittedName>
        <fullName evidence="2">Uncharacterized protein</fullName>
    </submittedName>
</protein>
<evidence type="ECO:0000256" key="1">
    <source>
        <dbReference type="SAM" id="SignalP"/>
    </source>
</evidence>
<accession>A0A2W4T899</accession>
<organism evidence="2 3">
    <name type="scientific">Candidatus Methylumidiphilus alinenensis</name>
    <dbReference type="NCBI Taxonomy" id="2202197"/>
    <lineage>
        <taxon>Bacteria</taxon>
        <taxon>Pseudomonadati</taxon>
        <taxon>Pseudomonadota</taxon>
        <taxon>Gammaproteobacteria</taxon>
        <taxon>Methylococcales</taxon>
        <taxon>Candidatus Methylumidiphilus</taxon>
    </lineage>
</organism>
<name>A0A2W4T899_9GAMM</name>
<reference evidence="2 3" key="1">
    <citation type="journal article" date="2018" name="Aquat. Microb. Ecol.">
        <title>Gammaproteobacterial methanotrophs dominate.</title>
        <authorList>
            <person name="Rissanen A.J."/>
            <person name="Saarenheimo J."/>
            <person name="Tiirola M."/>
            <person name="Peura S."/>
            <person name="Aalto S.L."/>
            <person name="Karvinen A."/>
            <person name="Nykanen H."/>
        </authorList>
    </citation>
    <scope>NUCLEOTIDE SEQUENCE [LARGE SCALE GENOMIC DNA]</scope>
    <source>
        <strain evidence="2">AMbin10</strain>
    </source>
</reference>
<feature type="signal peptide" evidence="1">
    <location>
        <begin position="1"/>
        <end position="20"/>
    </location>
</feature>